<feature type="active site" description="Nucleophile" evidence="4">
    <location>
        <position position="116"/>
    </location>
</feature>
<evidence type="ECO:0000256" key="2">
    <source>
        <dbReference type="ARBA" id="ARBA00022963"/>
    </source>
</evidence>
<evidence type="ECO:0000256" key="1">
    <source>
        <dbReference type="ARBA" id="ARBA00022801"/>
    </source>
</evidence>
<proteinExistence type="predicted"/>
<feature type="short sequence motif" description="GXSXG" evidence="4">
    <location>
        <begin position="114"/>
        <end position="118"/>
    </location>
</feature>
<feature type="short sequence motif" description="DGA/G" evidence="4">
    <location>
        <begin position="260"/>
        <end position="262"/>
    </location>
</feature>
<feature type="short sequence motif" description="GXGXXG" evidence="4">
    <location>
        <begin position="85"/>
        <end position="90"/>
    </location>
</feature>
<evidence type="ECO:0000256" key="4">
    <source>
        <dbReference type="PROSITE-ProRule" id="PRU01161"/>
    </source>
</evidence>
<dbReference type="InterPro" id="IPR016035">
    <property type="entry name" value="Acyl_Trfase/lysoPLipase"/>
</dbReference>
<accession>A0ABW9TFT5</accession>
<dbReference type="InterPro" id="IPR050301">
    <property type="entry name" value="NTE"/>
</dbReference>
<keyword evidence="7" id="KW-1185">Reference proteome</keyword>
<keyword evidence="2 4" id="KW-0442">Lipid degradation</keyword>
<dbReference type="Proteomes" id="UP000179454">
    <property type="component" value="Unassembled WGS sequence"/>
</dbReference>
<dbReference type="PANTHER" id="PTHR14226:SF74">
    <property type="entry name" value="BLR4684 PROTEIN"/>
    <property type="match status" value="1"/>
</dbReference>
<evidence type="ECO:0000259" key="5">
    <source>
        <dbReference type="PROSITE" id="PS51635"/>
    </source>
</evidence>
<dbReference type="Gene3D" id="3.40.1090.10">
    <property type="entry name" value="Cytosolic phospholipase A2 catalytic domain"/>
    <property type="match status" value="1"/>
</dbReference>
<comment type="caution">
    <text evidence="6">The sequence shown here is derived from an EMBL/GenBank/DDBJ whole genome shotgun (WGS) entry which is preliminary data.</text>
</comment>
<organism evidence="6 7">
    <name type="scientific">Agrobacterium vitis</name>
    <name type="common">Rhizobium vitis</name>
    <dbReference type="NCBI Taxonomy" id="373"/>
    <lineage>
        <taxon>Bacteria</taxon>
        <taxon>Pseudomonadati</taxon>
        <taxon>Pseudomonadota</taxon>
        <taxon>Alphaproteobacteria</taxon>
        <taxon>Hyphomicrobiales</taxon>
        <taxon>Rhizobiaceae</taxon>
        <taxon>Rhizobium/Agrobacterium group</taxon>
        <taxon>Agrobacterium</taxon>
    </lineage>
</organism>
<sequence>MQRLNPATSVRLRSYAILAVTTFMMLVTGCTSAREPYSQADADKAQLVGFENVRVPLDANISAFIENKIQRRAAKSRYKFLAISGGGAGGAFSVGVLKAWTERGDRPTFDIVTGVSTGALIAPFAFLGSKYDDVLEHLYTSGVAAELIDKKFIVRGLLGESLYYQKPLKNMVERYVDRALLNEISTQYRKGRDLFVLTTNLDTQRAVLWDMGAIASSPRSDALDLFRTVMIASASIPGAFPAVQIKAVVDGRQIIEMHSDGGPSAQIITVPEALLSDVSLPIPKGVAGSDMYLLINNALMPEFSATANSTLSVSTRAYSILVKSQTRQSLYAAYEYCRRVGIGFHMASIDVPVPYDASDPFNNTYMRAVYKIGRDRILSGKAWQDRPIFPELTSK</sequence>
<evidence type="ECO:0000313" key="7">
    <source>
        <dbReference type="Proteomes" id="UP000179454"/>
    </source>
</evidence>
<keyword evidence="1 4" id="KW-0378">Hydrolase</keyword>
<dbReference type="SUPFAM" id="SSF52151">
    <property type="entry name" value="FabD/lysophospholipase-like"/>
    <property type="match status" value="1"/>
</dbReference>
<dbReference type="PROSITE" id="PS51257">
    <property type="entry name" value="PROKAR_LIPOPROTEIN"/>
    <property type="match status" value="1"/>
</dbReference>
<evidence type="ECO:0000313" key="6">
    <source>
        <dbReference type="EMBL" id="MUO43042.1"/>
    </source>
</evidence>
<gene>
    <name evidence="6" type="ORF">BBL17_014765</name>
</gene>
<keyword evidence="3 4" id="KW-0443">Lipid metabolism</keyword>
<dbReference type="PROSITE" id="PS51635">
    <property type="entry name" value="PNPLA"/>
    <property type="match status" value="1"/>
</dbReference>
<feature type="active site" description="Proton acceptor" evidence="4">
    <location>
        <position position="260"/>
    </location>
</feature>
<dbReference type="Pfam" id="PF01734">
    <property type="entry name" value="Patatin"/>
    <property type="match status" value="1"/>
</dbReference>
<protein>
    <submittedName>
        <fullName evidence="6">Alpha/beta hydrolase</fullName>
    </submittedName>
</protein>
<dbReference type="InterPro" id="IPR002641">
    <property type="entry name" value="PNPLA_dom"/>
</dbReference>
<dbReference type="EMBL" id="MBFE02000009">
    <property type="protein sequence ID" value="MUO43042.1"/>
    <property type="molecule type" value="Genomic_DNA"/>
</dbReference>
<dbReference type="GO" id="GO:0016787">
    <property type="term" value="F:hydrolase activity"/>
    <property type="evidence" value="ECO:0007669"/>
    <property type="project" value="UniProtKB-KW"/>
</dbReference>
<dbReference type="PANTHER" id="PTHR14226">
    <property type="entry name" value="NEUROPATHY TARGET ESTERASE/SWISS CHEESE D.MELANOGASTER"/>
    <property type="match status" value="1"/>
</dbReference>
<reference evidence="6" key="1">
    <citation type="submission" date="2019-11" db="EMBL/GenBank/DDBJ databases">
        <title>Whole-genome sequencing of Allorhizobium vitis.</title>
        <authorList>
            <person name="Gan H.M."/>
            <person name="Savka M.A."/>
        </authorList>
    </citation>
    <scope>NUCLEOTIDE SEQUENCE [LARGE SCALE GENOMIC DNA]</scope>
    <source>
        <strain evidence="6">T1/7</strain>
    </source>
</reference>
<evidence type="ECO:0000256" key="3">
    <source>
        <dbReference type="ARBA" id="ARBA00023098"/>
    </source>
</evidence>
<feature type="domain" description="PNPLA" evidence="5">
    <location>
        <begin position="81"/>
        <end position="273"/>
    </location>
</feature>
<name>A0ABW9TFT5_AGRVI</name>